<comment type="caution">
    <text evidence="2">The sequence shown here is derived from an EMBL/GenBank/DDBJ whole genome shotgun (WGS) entry which is preliminary data.</text>
</comment>
<keyword evidence="3" id="KW-1185">Reference proteome</keyword>
<dbReference type="EMBL" id="MVDE01000083">
    <property type="protein sequence ID" value="PKQ60186.1"/>
    <property type="molecule type" value="Genomic_DNA"/>
</dbReference>
<dbReference type="Pfam" id="PF18676">
    <property type="entry name" value="MBG_2"/>
    <property type="match status" value="6"/>
</dbReference>
<accession>A0A2N3HQ41</accession>
<feature type="domain" description="MBG" evidence="1">
    <location>
        <begin position="404"/>
        <end position="480"/>
    </location>
</feature>
<name>A0A2N3HQ41_9BACT</name>
<proteinExistence type="predicted"/>
<feature type="non-terminal residue" evidence="2">
    <location>
        <position position="492"/>
    </location>
</feature>
<evidence type="ECO:0000259" key="1">
    <source>
        <dbReference type="Pfam" id="PF18676"/>
    </source>
</evidence>
<feature type="domain" description="MBG" evidence="1">
    <location>
        <begin position="238"/>
        <end position="314"/>
    </location>
</feature>
<sequence length="492" mass="50539">ITVTADALQTKVYGDSDPTFTYTASSALESGDSFSGALSRTSGESVGSYAILQGTLSAGSNYNLTFVSKDFSITKKSLTITAENKSKVYDGAVYSPFTVSYSGFATGEDETDLSGTLVYSGTATTATNVGTGYVITPGGLTSSNYAITFVDGSLDITQKAITVTVDAGQTKVYGDADPTFTYTASSVLEAGDSFSGALSRTSGESVGTYAISQGSLSAGLNYDLTFVSKDFSITQKALTITAEGKSKEYDGAVYSGFTVTYAGFISGEDETDLGGALVYSGTATTATNVGTGYVITPGGLTSSNYAITFVDGSLDITQKSLTITAENKSKEYDGAVYSGFTVTYAGFITGEDETDLSGTLVYSGTATTATNVGTGYVITPGGLTSSNYDITFVDGSLDITQKSLTITAENKSKEYDGAVYSGFTVTYVGFITGEDETDLGGALAYSGTASTATNVGTGYVITPGGLTSSNYAITFVDGSLDITQKSLTITAE</sequence>
<dbReference type="Proteomes" id="UP000233618">
    <property type="component" value="Unassembled WGS sequence"/>
</dbReference>
<feature type="domain" description="MBG" evidence="1">
    <location>
        <begin position="161"/>
        <end position="231"/>
    </location>
</feature>
<feature type="domain" description="MBG" evidence="1">
    <location>
        <begin position="78"/>
        <end position="154"/>
    </location>
</feature>
<feature type="domain" description="MBG" evidence="1">
    <location>
        <begin position="321"/>
        <end position="397"/>
    </location>
</feature>
<evidence type="ECO:0000313" key="2">
    <source>
        <dbReference type="EMBL" id="PKQ60186.1"/>
    </source>
</evidence>
<dbReference type="InterPro" id="IPR041286">
    <property type="entry name" value="MBG_2"/>
</dbReference>
<feature type="domain" description="MBG" evidence="1">
    <location>
        <begin position="1"/>
        <end position="71"/>
    </location>
</feature>
<organism evidence="2 3">
    <name type="scientific">Labilibaculum manganireducens</name>
    <dbReference type="NCBI Taxonomy" id="1940525"/>
    <lineage>
        <taxon>Bacteria</taxon>
        <taxon>Pseudomonadati</taxon>
        <taxon>Bacteroidota</taxon>
        <taxon>Bacteroidia</taxon>
        <taxon>Marinilabiliales</taxon>
        <taxon>Marinifilaceae</taxon>
        <taxon>Labilibaculum</taxon>
    </lineage>
</organism>
<dbReference type="Gene3D" id="3.30.160.710">
    <property type="match status" value="5"/>
</dbReference>
<evidence type="ECO:0000313" key="3">
    <source>
        <dbReference type="Proteomes" id="UP000233618"/>
    </source>
</evidence>
<gene>
    <name evidence="2" type="ORF">BZG01_21220</name>
</gene>
<dbReference type="RefSeq" id="WP_180327428.1">
    <property type="nucleotide sequence ID" value="NZ_MVDE01000083.1"/>
</dbReference>
<reference evidence="2 3" key="1">
    <citation type="journal article" date="2017" name="Front. Microbiol.">
        <title>Labilibaculum manganireducens gen. nov., sp. nov. and Labilibaculum filiforme sp. nov., Novel Bacteroidetes Isolated from Subsurface Sediments of the Baltic Sea.</title>
        <authorList>
            <person name="Vandieken V."/>
            <person name="Marshall I.P."/>
            <person name="Niemann H."/>
            <person name="Engelen B."/>
            <person name="Cypionka H."/>
        </authorList>
    </citation>
    <scope>NUCLEOTIDE SEQUENCE [LARGE SCALE GENOMIC DNA]</scope>
    <source>
        <strain evidence="2 3">59.10-2M</strain>
    </source>
</reference>
<dbReference type="AlphaFoldDB" id="A0A2N3HQ41"/>
<feature type="non-terminal residue" evidence="2">
    <location>
        <position position="1"/>
    </location>
</feature>
<protein>
    <recommendedName>
        <fullName evidence="1">MBG domain-containing protein</fullName>
    </recommendedName>
</protein>